<evidence type="ECO:0000256" key="1">
    <source>
        <dbReference type="SAM" id="MobiDB-lite"/>
    </source>
</evidence>
<keyword evidence="3" id="KW-1185">Reference proteome</keyword>
<evidence type="ECO:0000313" key="3">
    <source>
        <dbReference type="Proteomes" id="UP000750711"/>
    </source>
</evidence>
<comment type="caution">
    <text evidence="2">The sequence shown here is derived from an EMBL/GenBank/DDBJ whole genome shotgun (WGS) entry which is preliminary data.</text>
</comment>
<gene>
    <name evidence="2" type="ORF">GP486_005941</name>
</gene>
<dbReference type="EMBL" id="JAGHQM010001216">
    <property type="protein sequence ID" value="KAH0556124.1"/>
    <property type="molecule type" value="Genomic_DNA"/>
</dbReference>
<evidence type="ECO:0000313" key="2">
    <source>
        <dbReference type="EMBL" id="KAH0556124.1"/>
    </source>
</evidence>
<reference evidence="2" key="1">
    <citation type="submission" date="2021-03" db="EMBL/GenBank/DDBJ databases">
        <title>Comparative genomics and phylogenomic investigation of the class Geoglossomycetes provide insights into ecological specialization and systematics.</title>
        <authorList>
            <person name="Melie T."/>
            <person name="Pirro S."/>
            <person name="Miller A.N."/>
            <person name="Quandt A."/>
        </authorList>
    </citation>
    <scope>NUCLEOTIDE SEQUENCE</scope>
    <source>
        <strain evidence="2">CAQ_001_2017</strain>
    </source>
</reference>
<proteinExistence type="predicted"/>
<dbReference type="AlphaFoldDB" id="A0A9P8L8C7"/>
<protein>
    <submittedName>
        <fullName evidence="2">Uncharacterized protein</fullName>
    </submittedName>
</protein>
<dbReference type="Proteomes" id="UP000750711">
    <property type="component" value="Unassembled WGS sequence"/>
</dbReference>
<name>A0A9P8L8C7_9PEZI</name>
<sequence length="122" mass="13179">MPPNLVPPPEGAFPTYKELFHSFKTMLRLMAMQSLLVGRQIPQADDGRRRRQVLEVDLAGRRQLAKKAGLGGRPGRNTALASSGGRQHMEKATGSSKQLMGKAPSDDGQQMENQPAAIAGSK</sequence>
<accession>A0A9P8L8C7</accession>
<feature type="region of interest" description="Disordered" evidence="1">
    <location>
        <begin position="65"/>
        <end position="122"/>
    </location>
</feature>
<organism evidence="2 3">
    <name type="scientific">Trichoglossum hirsutum</name>
    <dbReference type="NCBI Taxonomy" id="265104"/>
    <lineage>
        <taxon>Eukaryota</taxon>
        <taxon>Fungi</taxon>
        <taxon>Dikarya</taxon>
        <taxon>Ascomycota</taxon>
        <taxon>Pezizomycotina</taxon>
        <taxon>Geoglossomycetes</taxon>
        <taxon>Geoglossales</taxon>
        <taxon>Geoglossaceae</taxon>
        <taxon>Trichoglossum</taxon>
    </lineage>
</organism>